<evidence type="ECO:0000313" key="1">
    <source>
        <dbReference type="EMBL" id="KAK4107127.1"/>
    </source>
</evidence>
<dbReference type="GeneID" id="89940555"/>
<accession>A0AAN6T7U7</accession>
<comment type="caution">
    <text evidence="1">The sequence shown here is derived from an EMBL/GenBank/DDBJ whole genome shotgun (WGS) entry which is preliminary data.</text>
</comment>
<reference evidence="1" key="1">
    <citation type="journal article" date="2023" name="Mol. Phylogenet. Evol.">
        <title>Genome-scale phylogeny and comparative genomics of the fungal order Sordariales.</title>
        <authorList>
            <person name="Hensen N."/>
            <person name="Bonometti L."/>
            <person name="Westerberg I."/>
            <person name="Brannstrom I.O."/>
            <person name="Guillou S."/>
            <person name="Cros-Aarteil S."/>
            <person name="Calhoun S."/>
            <person name="Haridas S."/>
            <person name="Kuo A."/>
            <person name="Mondo S."/>
            <person name="Pangilinan J."/>
            <person name="Riley R."/>
            <person name="LaButti K."/>
            <person name="Andreopoulos B."/>
            <person name="Lipzen A."/>
            <person name="Chen C."/>
            <person name="Yan M."/>
            <person name="Daum C."/>
            <person name="Ng V."/>
            <person name="Clum A."/>
            <person name="Steindorff A."/>
            <person name="Ohm R.A."/>
            <person name="Martin F."/>
            <person name="Silar P."/>
            <person name="Natvig D.O."/>
            <person name="Lalanne C."/>
            <person name="Gautier V."/>
            <person name="Ament-Velasquez S.L."/>
            <person name="Kruys A."/>
            <person name="Hutchinson M.I."/>
            <person name="Powell A.J."/>
            <person name="Barry K."/>
            <person name="Miller A.N."/>
            <person name="Grigoriev I.V."/>
            <person name="Debuchy R."/>
            <person name="Gladieux P."/>
            <person name="Hiltunen Thoren M."/>
            <person name="Johannesson H."/>
        </authorList>
    </citation>
    <scope>NUCLEOTIDE SEQUENCE</scope>
    <source>
        <strain evidence="1">CBS 508.74</strain>
    </source>
</reference>
<dbReference type="Proteomes" id="UP001302812">
    <property type="component" value="Unassembled WGS sequence"/>
</dbReference>
<organism evidence="1 2">
    <name type="scientific">Canariomyces notabilis</name>
    <dbReference type="NCBI Taxonomy" id="2074819"/>
    <lineage>
        <taxon>Eukaryota</taxon>
        <taxon>Fungi</taxon>
        <taxon>Dikarya</taxon>
        <taxon>Ascomycota</taxon>
        <taxon>Pezizomycotina</taxon>
        <taxon>Sordariomycetes</taxon>
        <taxon>Sordariomycetidae</taxon>
        <taxon>Sordariales</taxon>
        <taxon>Chaetomiaceae</taxon>
        <taxon>Canariomyces</taxon>
    </lineage>
</organism>
<protein>
    <submittedName>
        <fullName evidence="1">Uncharacterized protein</fullName>
    </submittedName>
</protein>
<sequence length="106" mass="11270">MSFPADGVEHRTNNLMSVAVIEAPDYNAYSQCVFRSAGDAQVTFTSSISPDGTNLVLVGPPQAIVSVKCEGMCVPNYSDCYANGQPVGPCCNGYCAANKCRPWNLL</sequence>
<evidence type="ECO:0000313" key="2">
    <source>
        <dbReference type="Proteomes" id="UP001302812"/>
    </source>
</evidence>
<proteinExistence type="predicted"/>
<gene>
    <name evidence="1" type="ORF">N656DRAFT_785634</name>
</gene>
<reference evidence="1" key="2">
    <citation type="submission" date="2023-05" db="EMBL/GenBank/DDBJ databases">
        <authorList>
            <consortium name="Lawrence Berkeley National Laboratory"/>
            <person name="Steindorff A."/>
            <person name="Hensen N."/>
            <person name="Bonometti L."/>
            <person name="Westerberg I."/>
            <person name="Brannstrom I.O."/>
            <person name="Guillou S."/>
            <person name="Cros-Aarteil S."/>
            <person name="Calhoun S."/>
            <person name="Haridas S."/>
            <person name="Kuo A."/>
            <person name="Mondo S."/>
            <person name="Pangilinan J."/>
            <person name="Riley R."/>
            <person name="Labutti K."/>
            <person name="Andreopoulos B."/>
            <person name="Lipzen A."/>
            <person name="Chen C."/>
            <person name="Yanf M."/>
            <person name="Daum C."/>
            <person name="Ng V."/>
            <person name="Clum A."/>
            <person name="Ohm R."/>
            <person name="Martin F."/>
            <person name="Silar P."/>
            <person name="Natvig D."/>
            <person name="Lalanne C."/>
            <person name="Gautier V."/>
            <person name="Ament-Velasquez S.L."/>
            <person name="Kruys A."/>
            <person name="Hutchinson M.I."/>
            <person name="Powell A.J."/>
            <person name="Barry K."/>
            <person name="Miller A.N."/>
            <person name="Grigoriev I.V."/>
            <person name="Debuchy R."/>
            <person name="Gladieux P."/>
            <person name="Thoren M.H."/>
            <person name="Johannesson H."/>
        </authorList>
    </citation>
    <scope>NUCLEOTIDE SEQUENCE</scope>
    <source>
        <strain evidence="1">CBS 508.74</strain>
    </source>
</reference>
<dbReference type="AlphaFoldDB" id="A0AAN6T7U7"/>
<dbReference type="RefSeq" id="XP_064664697.1">
    <property type="nucleotide sequence ID" value="XM_064816430.1"/>
</dbReference>
<keyword evidence="2" id="KW-1185">Reference proteome</keyword>
<name>A0AAN6T7U7_9PEZI</name>
<dbReference type="EMBL" id="MU853381">
    <property type="protein sequence ID" value="KAK4107127.1"/>
    <property type="molecule type" value="Genomic_DNA"/>
</dbReference>